<dbReference type="GO" id="GO:0016627">
    <property type="term" value="F:oxidoreductase activity, acting on the CH-CH group of donors"/>
    <property type="evidence" value="ECO:0007669"/>
    <property type="project" value="InterPro"/>
</dbReference>
<proteinExistence type="predicted"/>
<feature type="non-terminal residue" evidence="2">
    <location>
        <position position="1"/>
    </location>
</feature>
<sequence length="99" mass="10967">RGAKASQTGTVNSHEMLIMPTLRMRDGDEDYSLSCAIPTDAEGVHLIYGRQSCDTRKLEDGDIDVGNYSFGGQETLTILDNVFVPWEIYKVFQIALAPL</sequence>
<feature type="domain" description="HpaB/PvcC/4-BUDH N-terminal" evidence="1">
    <location>
        <begin position="1"/>
        <end position="87"/>
    </location>
</feature>
<reference evidence="2" key="1">
    <citation type="journal article" date="2014" name="Front. Microbiol.">
        <title>High frequency of phylogenetically diverse reductive dehalogenase-homologous genes in deep subseafloor sedimentary metagenomes.</title>
        <authorList>
            <person name="Kawai M."/>
            <person name="Futagami T."/>
            <person name="Toyoda A."/>
            <person name="Takaki Y."/>
            <person name="Nishi S."/>
            <person name="Hori S."/>
            <person name="Arai W."/>
            <person name="Tsubouchi T."/>
            <person name="Morono Y."/>
            <person name="Uchiyama I."/>
            <person name="Ito T."/>
            <person name="Fujiyama A."/>
            <person name="Inagaki F."/>
            <person name="Takami H."/>
        </authorList>
    </citation>
    <scope>NUCLEOTIDE SEQUENCE</scope>
    <source>
        <strain evidence="2">Expedition CK06-06</strain>
    </source>
</reference>
<name>X1L1J0_9ZZZZ</name>
<gene>
    <name evidence="2" type="ORF">S06H3_18142</name>
</gene>
<dbReference type="InterPro" id="IPR004925">
    <property type="entry name" value="HpaB/PvcC/4-BUDH"/>
</dbReference>
<dbReference type="AlphaFoldDB" id="X1L1J0"/>
<accession>X1L1J0</accession>
<dbReference type="PANTHER" id="PTHR36117">
    <property type="entry name" value="4-HYDROXYPHENYLACETATE 3-MONOOXYGENASE-RELATED"/>
    <property type="match status" value="1"/>
</dbReference>
<dbReference type="EMBL" id="BARV01009146">
    <property type="protein sequence ID" value="GAI12833.1"/>
    <property type="molecule type" value="Genomic_DNA"/>
</dbReference>
<dbReference type="Pfam" id="PF11794">
    <property type="entry name" value="HpaB_N"/>
    <property type="match status" value="1"/>
</dbReference>
<evidence type="ECO:0000313" key="2">
    <source>
        <dbReference type="EMBL" id="GAI12833.1"/>
    </source>
</evidence>
<dbReference type="Gene3D" id="2.40.110.10">
    <property type="entry name" value="Butyryl-CoA Dehydrogenase, subunit A, domain 2"/>
    <property type="match status" value="1"/>
</dbReference>
<dbReference type="PANTHER" id="PTHR36117:SF3">
    <property type="entry name" value="4-HYDROXYPHENYLACETATE 3-MONOOXYGENASE-RELATED"/>
    <property type="match status" value="1"/>
</dbReference>
<dbReference type="InterPro" id="IPR024674">
    <property type="entry name" value="HpaB/PvcC/4-BUDH_N"/>
</dbReference>
<dbReference type="InterPro" id="IPR046373">
    <property type="entry name" value="Acyl-CoA_Oxase/DH_mid-dom_sf"/>
</dbReference>
<protein>
    <recommendedName>
        <fullName evidence="1">HpaB/PvcC/4-BUDH N-terminal domain-containing protein</fullName>
    </recommendedName>
</protein>
<dbReference type="InterPro" id="IPR009100">
    <property type="entry name" value="AcylCoA_DH/oxidase_NM_dom_sf"/>
</dbReference>
<comment type="caution">
    <text evidence="2">The sequence shown here is derived from an EMBL/GenBank/DDBJ whole genome shotgun (WGS) entry which is preliminary data.</text>
</comment>
<dbReference type="SUPFAM" id="SSF56645">
    <property type="entry name" value="Acyl-CoA dehydrogenase NM domain-like"/>
    <property type="match status" value="1"/>
</dbReference>
<evidence type="ECO:0000259" key="1">
    <source>
        <dbReference type="Pfam" id="PF11794"/>
    </source>
</evidence>
<organism evidence="2">
    <name type="scientific">marine sediment metagenome</name>
    <dbReference type="NCBI Taxonomy" id="412755"/>
    <lineage>
        <taxon>unclassified sequences</taxon>
        <taxon>metagenomes</taxon>
        <taxon>ecological metagenomes</taxon>
    </lineage>
</organism>